<dbReference type="EMBL" id="ML734946">
    <property type="protein sequence ID" value="KAB8209476.1"/>
    <property type="molecule type" value="Genomic_DNA"/>
</dbReference>
<dbReference type="AlphaFoldDB" id="A0A5N6DW67"/>
<accession>A0A5N6DW67</accession>
<evidence type="ECO:0000313" key="1">
    <source>
        <dbReference type="EMBL" id="KAB8209476.1"/>
    </source>
</evidence>
<evidence type="ECO:0000313" key="2">
    <source>
        <dbReference type="Proteomes" id="UP000326532"/>
    </source>
</evidence>
<name>A0A5N6DW67_ASPPA</name>
<protein>
    <submittedName>
        <fullName evidence="1">Uncharacterized protein</fullName>
    </submittedName>
</protein>
<proteinExistence type="predicted"/>
<reference evidence="1 2" key="1">
    <citation type="submission" date="2019-04" db="EMBL/GenBank/DDBJ databases">
        <title>Fungal friends and foes A comparative genomics study of 23 Aspergillus species from section Flavi.</title>
        <authorList>
            <consortium name="DOE Joint Genome Institute"/>
            <person name="Kjaerbolling I."/>
            <person name="Vesth T.C."/>
            <person name="Frisvad J.C."/>
            <person name="Nybo J.L."/>
            <person name="Theobald S."/>
            <person name="Kildgaard S."/>
            <person name="Petersen T.I."/>
            <person name="Kuo A."/>
            <person name="Sato A."/>
            <person name="Lyhne E.K."/>
            <person name="Kogle M.E."/>
            <person name="Wiebenga A."/>
            <person name="Kun R.S."/>
            <person name="Lubbers R.J."/>
            <person name="Makela M.R."/>
            <person name="Barry K."/>
            <person name="Chovatia M."/>
            <person name="Clum A."/>
            <person name="Daum C."/>
            <person name="Haridas S."/>
            <person name="He G."/>
            <person name="LaButti K."/>
            <person name="Lipzen A."/>
            <person name="Mondo S."/>
            <person name="Pangilinan J."/>
            <person name="Riley R."/>
            <person name="Salamov A."/>
            <person name="Simmons B.A."/>
            <person name="Magnuson J.K."/>
            <person name="Henrissat B."/>
            <person name="Mortensen U.H."/>
            <person name="Larsen T.O."/>
            <person name="De vries R.P."/>
            <person name="Grigoriev I.V."/>
            <person name="Machida M."/>
            <person name="Baker S.E."/>
            <person name="Andersen M.R."/>
        </authorList>
    </citation>
    <scope>NUCLEOTIDE SEQUENCE [LARGE SCALE GENOMIC DNA]</scope>
    <source>
        <strain evidence="1 2">CBS 117618</strain>
    </source>
</reference>
<dbReference type="VEuPathDB" id="FungiDB:BDV34DRAFT_16251"/>
<gene>
    <name evidence="1" type="ORF">BDV34DRAFT_16251</name>
</gene>
<sequence>MPGKNISLSDIYQKLDRSPHPLLVDMAYYIGHAKCREAKSQTLGQAVSKRYRAIFSHISALLSGCRWFVGVPANRPMQLRPTDLLRSGTIGEHRLVYDESTRPANAKLNQNVQ</sequence>
<organism evidence="1 2">
    <name type="scientific">Aspergillus parasiticus</name>
    <dbReference type="NCBI Taxonomy" id="5067"/>
    <lineage>
        <taxon>Eukaryota</taxon>
        <taxon>Fungi</taxon>
        <taxon>Dikarya</taxon>
        <taxon>Ascomycota</taxon>
        <taxon>Pezizomycotina</taxon>
        <taxon>Eurotiomycetes</taxon>
        <taxon>Eurotiomycetidae</taxon>
        <taxon>Eurotiales</taxon>
        <taxon>Aspergillaceae</taxon>
        <taxon>Aspergillus</taxon>
        <taxon>Aspergillus subgen. Circumdati</taxon>
    </lineage>
</organism>
<dbReference type="Proteomes" id="UP000326532">
    <property type="component" value="Unassembled WGS sequence"/>
</dbReference>
<keyword evidence="2" id="KW-1185">Reference proteome</keyword>